<dbReference type="RefSeq" id="WP_209819966.1">
    <property type="nucleotide sequence ID" value="NZ_JAVDTL010000004.1"/>
</dbReference>
<dbReference type="EMBL" id="JAVDTS010000005">
    <property type="protein sequence ID" value="MDR6838705.1"/>
    <property type="molecule type" value="Genomic_DNA"/>
</dbReference>
<dbReference type="Pfam" id="PF10123">
    <property type="entry name" value="Mu-like_Pro"/>
    <property type="match status" value="1"/>
</dbReference>
<evidence type="ECO:0000256" key="1">
    <source>
        <dbReference type="SAM" id="SignalP"/>
    </source>
</evidence>
<dbReference type="EMBL" id="JAVDTL010000004">
    <property type="protein sequence ID" value="MDR6767483.1"/>
    <property type="molecule type" value="Genomic_DNA"/>
</dbReference>
<evidence type="ECO:0000313" key="2">
    <source>
        <dbReference type="EMBL" id="MDR6767483.1"/>
    </source>
</evidence>
<sequence>MPSRTASRNTRIAVCNAGATAAAALAIAACTFGVPAKTAQTSGSTVMLQLTPAGTFKPNDGRELKPGAWRIDAASAQHVIERFKTRGKVPVIDYEHQTLKKEQNGQPAPAAGWIRDLRWVEGQGLYAVAELTARARDYITAGEYLYFSPVFEYDEITGTVLAIHMGALTNDPGISGMEPLSLVAAATAAFLPTNPPRQEPSVNPLLKALLAAFGLPETTTEPQAIAALTALGPVQPLQARAAVATAACTALQLPADATPEAVTAACSSLRSAQPGPPDPAKYVPIETVTALQGQVAALTARQAEADVDALIKPALADGRLLPAMETWARGLGKTDIAALTSFLGAAKPIPALAGTQTGGKPPTGTASGDQQLSADELAICSRMGITPDAYRKAGTAMATGAAA</sequence>
<organism evidence="2 5">
    <name type="scientific">Acidovorax delafieldii</name>
    <name type="common">Pseudomonas delafieldii</name>
    <dbReference type="NCBI Taxonomy" id="47920"/>
    <lineage>
        <taxon>Bacteria</taxon>
        <taxon>Pseudomonadati</taxon>
        <taxon>Pseudomonadota</taxon>
        <taxon>Betaproteobacteria</taxon>
        <taxon>Burkholderiales</taxon>
        <taxon>Comamonadaceae</taxon>
        <taxon>Acidovorax</taxon>
    </lineage>
</organism>
<proteinExistence type="predicted"/>
<gene>
    <name evidence="2" type="ORF">J2W88_002764</name>
    <name evidence="3" type="ORF">J2W93_003552</name>
</gene>
<feature type="signal peptide" evidence="1">
    <location>
        <begin position="1"/>
        <end position="28"/>
    </location>
</feature>
<reference evidence="2 4" key="1">
    <citation type="submission" date="2023-07" db="EMBL/GenBank/DDBJ databases">
        <title>Sorghum-associated microbial communities from plants grown in Nebraska, USA.</title>
        <authorList>
            <person name="Schachtman D."/>
        </authorList>
    </citation>
    <scope>NUCLEOTIDE SEQUENCE</scope>
    <source>
        <strain evidence="3 4">BE105</strain>
        <strain evidence="2">BE69</strain>
    </source>
</reference>
<dbReference type="PROSITE" id="PS51257">
    <property type="entry name" value="PROKAR_LIPOPROTEIN"/>
    <property type="match status" value="1"/>
</dbReference>
<feature type="chain" id="PRO_5042509356" evidence="1">
    <location>
        <begin position="29"/>
        <end position="403"/>
    </location>
</feature>
<dbReference type="InterPro" id="IPR012106">
    <property type="entry name" value="Phage_Mu_Gp1"/>
</dbReference>
<evidence type="ECO:0000313" key="4">
    <source>
        <dbReference type="Proteomes" id="UP001249076"/>
    </source>
</evidence>
<accession>A0AAJ2BU46</accession>
<comment type="caution">
    <text evidence="2">The sequence shown here is derived from an EMBL/GenBank/DDBJ whole genome shotgun (WGS) entry which is preliminary data.</text>
</comment>
<evidence type="ECO:0000313" key="5">
    <source>
        <dbReference type="Proteomes" id="UP001253458"/>
    </source>
</evidence>
<evidence type="ECO:0000313" key="3">
    <source>
        <dbReference type="EMBL" id="MDR6838705.1"/>
    </source>
</evidence>
<keyword evidence="4" id="KW-1185">Reference proteome</keyword>
<dbReference type="Proteomes" id="UP001253458">
    <property type="component" value="Unassembled WGS sequence"/>
</dbReference>
<dbReference type="AlphaFoldDB" id="A0AAJ2BU46"/>
<dbReference type="PIRSF" id="PIRSF016624">
    <property type="entry name" value="Mu_prophg_I"/>
    <property type="match status" value="1"/>
</dbReference>
<name>A0AAJ2BU46_ACIDE</name>
<protein>
    <submittedName>
        <fullName evidence="2">Phage I-like protein</fullName>
    </submittedName>
</protein>
<dbReference type="Proteomes" id="UP001249076">
    <property type="component" value="Unassembled WGS sequence"/>
</dbReference>
<keyword evidence="1" id="KW-0732">Signal</keyword>